<dbReference type="Proteomes" id="UP000479710">
    <property type="component" value="Unassembled WGS sequence"/>
</dbReference>
<keyword evidence="2" id="KW-1185">Reference proteome</keyword>
<reference evidence="1 2" key="1">
    <citation type="submission" date="2019-11" db="EMBL/GenBank/DDBJ databases">
        <title>Whole genome sequence of Oryza granulata.</title>
        <authorList>
            <person name="Li W."/>
        </authorList>
    </citation>
    <scope>NUCLEOTIDE SEQUENCE [LARGE SCALE GENOMIC DNA]</scope>
    <source>
        <strain evidence="2">cv. Menghai</strain>
        <tissue evidence="1">Leaf</tissue>
    </source>
</reference>
<proteinExistence type="predicted"/>
<dbReference type="AlphaFoldDB" id="A0A6G1E2P0"/>
<evidence type="ECO:0000313" key="2">
    <source>
        <dbReference type="Proteomes" id="UP000479710"/>
    </source>
</evidence>
<gene>
    <name evidence="1" type="ORF">E2562_023138</name>
</gene>
<sequence length="88" mass="10592">MRCFMPRNNTRRRRRRKKDFGMKFSELGEPDERFFVWKEDVGEERVESEHRRGQGSPVFAKWTVQKAAGGWWGWVETEEFYCTEVQGA</sequence>
<name>A0A6G1E2P0_9ORYZ</name>
<organism evidence="1 2">
    <name type="scientific">Oryza meyeriana var. granulata</name>
    <dbReference type="NCBI Taxonomy" id="110450"/>
    <lineage>
        <taxon>Eukaryota</taxon>
        <taxon>Viridiplantae</taxon>
        <taxon>Streptophyta</taxon>
        <taxon>Embryophyta</taxon>
        <taxon>Tracheophyta</taxon>
        <taxon>Spermatophyta</taxon>
        <taxon>Magnoliopsida</taxon>
        <taxon>Liliopsida</taxon>
        <taxon>Poales</taxon>
        <taxon>Poaceae</taxon>
        <taxon>BOP clade</taxon>
        <taxon>Oryzoideae</taxon>
        <taxon>Oryzeae</taxon>
        <taxon>Oryzinae</taxon>
        <taxon>Oryza</taxon>
        <taxon>Oryza meyeriana</taxon>
    </lineage>
</organism>
<dbReference type="EMBL" id="SPHZ02000005">
    <property type="protein sequence ID" value="KAF0918203.1"/>
    <property type="molecule type" value="Genomic_DNA"/>
</dbReference>
<evidence type="ECO:0000313" key="1">
    <source>
        <dbReference type="EMBL" id="KAF0918203.1"/>
    </source>
</evidence>
<accession>A0A6G1E2P0</accession>
<protein>
    <submittedName>
        <fullName evidence="1">Uncharacterized protein</fullName>
    </submittedName>
</protein>
<comment type="caution">
    <text evidence="1">The sequence shown here is derived from an EMBL/GenBank/DDBJ whole genome shotgun (WGS) entry which is preliminary data.</text>
</comment>